<keyword evidence="1" id="KW-1133">Transmembrane helix</keyword>
<sequence>MNQTKTAFHRRLVGYIEIGLFAALIYFAITYLKIQMPGRTMVHAGNALVVLSVLLLGFKRGSIASFLGLFIFDVLNGFAASVAFTLLEAALVLVTVNAVYTYVFKKRDTRFNLVAVSIVAGLVKIVSRPVSIVAQQLVLGSSWNAAMAKVVEKMPATFFTAIVTAILVGILYYPMKRAIERFHPIGQ</sequence>
<dbReference type="Pfam" id="PF07155">
    <property type="entry name" value="ECF-ribofla_trS"/>
    <property type="match status" value="1"/>
</dbReference>
<dbReference type="HOGENOM" id="CLU_084705_2_1_9"/>
<dbReference type="EMBL" id="ACIN03000001">
    <property type="protein sequence ID" value="ESK66618.1"/>
    <property type="molecule type" value="Genomic_DNA"/>
</dbReference>
<keyword evidence="3" id="KW-1185">Reference proteome</keyword>
<accession>W1Q5S5</accession>
<dbReference type="InterPro" id="IPR009825">
    <property type="entry name" value="ECF_substrate-spec-like"/>
</dbReference>
<protein>
    <recommendedName>
        <fullName evidence="4">Rod shape-determining protein MreD</fullName>
    </recommendedName>
</protein>
<dbReference type="eggNOG" id="COG4720">
    <property type="taxonomic scope" value="Bacteria"/>
</dbReference>
<reference evidence="2" key="1">
    <citation type="submission" date="2013-06" db="EMBL/GenBank/DDBJ databases">
        <authorList>
            <person name="Weinstock G."/>
            <person name="Sodergren E."/>
            <person name="Clifton S."/>
            <person name="Fulton L."/>
            <person name="Fulton B."/>
            <person name="Courtney L."/>
            <person name="Fronick C."/>
            <person name="Harrison M."/>
            <person name="Strong C."/>
            <person name="Farmer C."/>
            <person name="Delahaunty K."/>
            <person name="Markovic C."/>
            <person name="Hall O."/>
            <person name="Minx P."/>
            <person name="Tomlinson C."/>
            <person name="Mitreva M."/>
            <person name="Nelson J."/>
            <person name="Hou S."/>
            <person name="Wollam A."/>
            <person name="Pepin K.H."/>
            <person name="Johnson M."/>
            <person name="Bhonagiri V."/>
            <person name="Nash W.E."/>
            <person name="Warren W."/>
            <person name="Chinwalla A."/>
            <person name="Mardis E.R."/>
            <person name="Wilson R.K."/>
        </authorList>
    </citation>
    <scope>NUCLEOTIDE SEQUENCE [LARGE SCALE GENOMIC DNA]</scope>
    <source>
        <strain evidence="2">ATCC 49176</strain>
    </source>
</reference>
<proteinExistence type="predicted"/>
<keyword evidence="1" id="KW-0472">Membrane</keyword>
<dbReference type="AlphaFoldDB" id="W1Q5S5"/>
<dbReference type="GeneID" id="84816473"/>
<dbReference type="GO" id="GO:0016020">
    <property type="term" value="C:membrane"/>
    <property type="evidence" value="ECO:0007669"/>
    <property type="project" value="InterPro"/>
</dbReference>
<feature type="transmembrane region" description="Helical" evidence="1">
    <location>
        <begin position="78"/>
        <end position="104"/>
    </location>
</feature>
<evidence type="ECO:0000256" key="1">
    <source>
        <dbReference type="SAM" id="Phobius"/>
    </source>
</evidence>
<keyword evidence="1" id="KW-0812">Transmembrane</keyword>
<name>W1Q5S5_ABIDE</name>
<feature type="transmembrane region" description="Helical" evidence="1">
    <location>
        <begin position="154"/>
        <end position="173"/>
    </location>
</feature>
<dbReference type="Proteomes" id="UP000019050">
    <property type="component" value="Unassembled WGS sequence"/>
</dbReference>
<evidence type="ECO:0000313" key="2">
    <source>
        <dbReference type="EMBL" id="ESK66618.1"/>
    </source>
</evidence>
<dbReference type="Gene3D" id="1.10.1760.20">
    <property type="match status" value="1"/>
</dbReference>
<evidence type="ECO:0000313" key="3">
    <source>
        <dbReference type="Proteomes" id="UP000019050"/>
    </source>
</evidence>
<dbReference type="STRING" id="592010.GCWU000182_000309"/>
<feature type="transmembrane region" description="Helical" evidence="1">
    <location>
        <begin position="12"/>
        <end position="32"/>
    </location>
</feature>
<feature type="transmembrane region" description="Helical" evidence="1">
    <location>
        <begin position="111"/>
        <end position="134"/>
    </location>
</feature>
<comment type="caution">
    <text evidence="2">The sequence shown here is derived from an EMBL/GenBank/DDBJ whole genome shotgun (WGS) entry which is preliminary data.</text>
</comment>
<dbReference type="RefSeq" id="WP_023390966.1">
    <property type="nucleotide sequence ID" value="NZ_KI535340.1"/>
</dbReference>
<dbReference type="OrthoDB" id="2988652at2"/>
<organism evidence="2 3">
    <name type="scientific">Abiotrophia defectiva ATCC 49176</name>
    <dbReference type="NCBI Taxonomy" id="592010"/>
    <lineage>
        <taxon>Bacteria</taxon>
        <taxon>Bacillati</taxon>
        <taxon>Bacillota</taxon>
        <taxon>Bacilli</taxon>
        <taxon>Lactobacillales</taxon>
        <taxon>Aerococcaceae</taxon>
        <taxon>Abiotrophia</taxon>
    </lineage>
</organism>
<gene>
    <name evidence="2" type="ORF">GCWU000182_000309</name>
</gene>
<evidence type="ECO:0008006" key="4">
    <source>
        <dbReference type="Google" id="ProtNLM"/>
    </source>
</evidence>